<dbReference type="OrthoDB" id="6556077at2"/>
<dbReference type="STRING" id="371042.NG99_04665"/>
<evidence type="ECO:0000313" key="2">
    <source>
        <dbReference type="Proteomes" id="UP000030351"/>
    </source>
</evidence>
<sequence>MSRSGKQPDAAVLQALRDIQATLNDIDARLSIIEDAGMKHGTVSGALSGALSGAVVSVGMALVRATAGV</sequence>
<name>A0A0A3ZBX9_9GAMM</name>
<dbReference type="Proteomes" id="UP000030351">
    <property type="component" value="Unassembled WGS sequence"/>
</dbReference>
<proteinExistence type="predicted"/>
<accession>A0A0A3ZBX9</accession>
<dbReference type="AlphaFoldDB" id="A0A0A3ZBX9"/>
<dbReference type="RefSeq" id="WP_034888892.1">
    <property type="nucleotide sequence ID" value="NZ_JRUQ01000018.1"/>
</dbReference>
<comment type="caution">
    <text evidence="1">The sequence shown here is derived from an EMBL/GenBank/DDBJ whole genome shotgun (WGS) entry which is preliminary data.</text>
</comment>
<protein>
    <submittedName>
        <fullName evidence="1">Uncharacterized protein</fullName>
    </submittedName>
</protein>
<gene>
    <name evidence="1" type="ORF">NG99_04665</name>
</gene>
<organism evidence="1 2">
    <name type="scientific">Erwinia typographi</name>
    <dbReference type="NCBI Taxonomy" id="371042"/>
    <lineage>
        <taxon>Bacteria</taxon>
        <taxon>Pseudomonadati</taxon>
        <taxon>Pseudomonadota</taxon>
        <taxon>Gammaproteobacteria</taxon>
        <taxon>Enterobacterales</taxon>
        <taxon>Erwiniaceae</taxon>
        <taxon>Erwinia</taxon>
    </lineage>
</organism>
<reference evidence="1 2" key="1">
    <citation type="submission" date="2014-10" db="EMBL/GenBank/DDBJ databases">
        <title>Genome sequence of Erwinia typographi M043b.</title>
        <authorList>
            <person name="Chan K.-G."/>
            <person name="Tan W.-S."/>
        </authorList>
    </citation>
    <scope>NUCLEOTIDE SEQUENCE [LARGE SCALE GENOMIC DNA]</scope>
    <source>
        <strain evidence="1 2">M043b</strain>
    </source>
</reference>
<dbReference type="EMBL" id="JRUQ01000018">
    <property type="protein sequence ID" value="KGT95314.1"/>
    <property type="molecule type" value="Genomic_DNA"/>
</dbReference>
<keyword evidence="2" id="KW-1185">Reference proteome</keyword>
<evidence type="ECO:0000313" key="1">
    <source>
        <dbReference type="EMBL" id="KGT95314.1"/>
    </source>
</evidence>